<comment type="caution">
    <text evidence="1">The sequence shown here is derived from an EMBL/GenBank/DDBJ whole genome shotgun (WGS) entry which is preliminary data.</text>
</comment>
<sequence length="47" mass="5446">MPLCRVSEMTSSPPLRSDEFKQLSLIRVSLFFQRDHNIQGEVVGLQR</sequence>
<organism evidence="1 2">
    <name type="scientific">Mesorhizobium metallidurans STM 2683</name>
    <dbReference type="NCBI Taxonomy" id="1297569"/>
    <lineage>
        <taxon>Bacteria</taxon>
        <taxon>Pseudomonadati</taxon>
        <taxon>Pseudomonadota</taxon>
        <taxon>Alphaproteobacteria</taxon>
        <taxon>Hyphomicrobiales</taxon>
        <taxon>Phyllobacteriaceae</taxon>
        <taxon>Mesorhizobium</taxon>
    </lineage>
</organism>
<accession>M5ETE1</accession>
<gene>
    <name evidence="1" type="ORF">MESS2_10017</name>
</gene>
<dbReference type="Proteomes" id="UP000012062">
    <property type="component" value="Unassembled WGS sequence"/>
</dbReference>
<keyword evidence="2" id="KW-1185">Reference proteome</keyword>
<evidence type="ECO:0000313" key="2">
    <source>
        <dbReference type="Proteomes" id="UP000012062"/>
    </source>
</evidence>
<protein>
    <submittedName>
        <fullName evidence="1">Uncharacterized protein</fullName>
    </submittedName>
</protein>
<reference evidence="1 2" key="1">
    <citation type="submission" date="2013-02" db="EMBL/GenBank/DDBJ databases">
        <authorList>
            <person name="Genoscope - CEA"/>
        </authorList>
    </citation>
    <scope>NUCLEOTIDE SEQUENCE [LARGE SCALE GENOMIC DNA]</scope>
    <source>
        <strain evidence="1 2">STM 2683</strain>
    </source>
</reference>
<dbReference type="AlphaFoldDB" id="M5ETE1"/>
<name>M5ETE1_9HYPH</name>
<evidence type="ECO:0000313" key="1">
    <source>
        <dbReference type="EMBL" id="CCV02921.1"/>
    </source>
</evidence>
<dbReference type="EMBL" id="CAUM01000001">
    <property type="protein sequence ID" value="CCV02921.1"/>
    <property type="molecule type" value="Genomic_DNA"/>
</dbReference>
<proteinExistence type="predicted"/>